<gene>
    <name evidence="1" type="ORF">DGAL_LOCUS10517</name>
</gene>
<dbReference type="EMBL" id="CAKKLH010000257">
    <property type="protein sequence ID" value="CAH0107226.1"/>
    <property type="molecule type" value="Genomic_DNA"/>
</dbReference>
<keyword evidence="2" id="KW-1185">Reference proteome</keyword>
<comment type="caution">
    <text evidence="1">The sequence shown here is derived from an EMBL/GenBank/DDBJ whole genome shotgun (WGS) entry which is preliminary data.</text>
</comment>
<organism evidence="1 2">
    <name type="scientific">Daphnia galeata</name>
    <dbReference type="NCBI Taxonomy" id="27404"/>
    <lineage>
        <taxon>Eukaryota</taxon>
        <taxon>Metazoa</taxon>
        <taxon>Ecdysozoa</taxon>
        <taxon>Arthropoda</taxon>
        <taxon>Crustacea</taxon>
        <taxon>Branchiopoda</taxon>
        <taxon>Diplostraca</taxon>
        <taxon>Cladocera</taxon>
        <taxon>Anomopoda</taxon>
        <taxon>Daphniidae</taxon>
        <taxon>Daphnia</taxon>
    </lineage>
</organism>
<sequence>MTRTSSITTRPLTSITTTLTFPLFNDNTHNNNGTHLQLSPQ</sequence>
<evidence type="ECO:0000313" key="1">
    <source>
        <dbReference type="EMBL" id="CAH0107226.1"/>
    </source>
</evidence>
<reference evidence="1" key="1">
    <citation type="submission" date="2021-11" db="EMBL/GenBank/DDBJ databases">
        <authorList>
            <person name="Schell T."/>
        </authorList>
    </citation>
    <scope>NUCLEOTIDE SEQUENCE</scope>
    <source>
        <strain evidence="1">M5</strain>
    </source>
</reference>
<evidence type="ECO:0000313" key="2">
    <source>
        <dbReference type="Proteomes" id="UP000789390"/>
    </source>
</evidence>
<dbReference type="Proteomes" id="UP000789390">
    <property type="component" value="Unassembled WGS sequence"/>
</dbReference>
<accession>A0A8J2RSD1</accession>
<name>A0A8J2RSD1_9CRUS</name>
<dbReference type="AlphaFoldDB" id="A0A8J2RSD1"/>
<proteinExistence type="predicted"/>
<protein>
    <submittedName>
        <fullName evidence="1">Uncharacterized protein</fullName>
    </submittedName>
</protein>